<reference evidence="1 2" key="1">
    <citation type="submission" date="2018-06" db="EMBL/GenBank/DDBJ databases">
        <authorList>
            <consortium name="Pathogen Informatics"/>
            <person name="Doyle S."/>
        </authorList>
    </citation>
    <scope>NUCLEOTIDE SEQUENCE [LARGE SCALE GENOMIC DNA]</scope>
    <source>
        <strain evidence="1 2">NCTC10736</strain>
    </source>
</reference>
<organism evidence="1 2">
    <name type="scientific">Shewanella morhuae</name>
    <dbReference type="NCBI Taxonomy" id="365591"/>
    <lineage>
        <taxon>Bacteria</taxon>
        <taxon>Pseudomonadati</taxon>
        <taxon>Pseudomonadota</taxon>
        <taxon>Gammaproteobacteria</taxon>
        <taxon>Alteromonadales</taxon>
        <taxon>Shewanellaceae</taxon>
        <taxon>Shewanella</taxon>
    </lineage>
</organism>
<sequence length="248" mass="28150">MVWRRSMAMLCCLILMGVSITKADTLKLTSLLWPPYSGPLLVEQGASIAVARAALKVMGHQLEVDFYPWSRTVKLASMPHTDYLGYFPEYYYETENFIFSKSIGVSPLGLVEQKAHPMNWNVIEDLNRYTLGVVKDYVNIQAFDSMVLSGVQPIEAVTSDEHNIKKVAAGRIDAAVMDVNVSHYLLKQKSLQPLADKLQINRHILANKQLYIAFRNTDEGRRWRDTFDQGLAQIDVEKVIEAALYNQH</sequence>
<gene>
    <name evidence="1" type="ORF">NCTC10736_01513</name>
</gene>
<dbReference type="SUPFAM" id="SSF53850">
    <property type="entry name" value="Periplasmic binding protein-like II"/>
    <property type="match status" value="1"/>
</dbReference>
<evidence type="ECO:0000313" key="1">
    <source>
        <dbReference type="EMBL" id="SUI73123.1"/>
    </source>
</evidence>
<proteinExistence type="predicted"/>
<evidence type="ECO:0000313" key="2">
    <source>
        <dbReference type="Proteomes" id="UP000255061"/>
    </source>
</evidence>
<dbReference type="PANTHER" id="PTHR38834">
    <property type="entry name" value="PERIPLASMIC SUBSTRATE BINDING PROTEIN FAMILY 3"/>
    <property type="match status" value="1"/>
</dbReference>
<dbReference type="PANTHER" id="PTHR38834:SF3">
    <property type="entry name" value="SOLUTE-BINDING PROTEIN FAMILY 3_N-TERMINAL DOMAIN-CONTAINING PROTEIN"/>
    <property type="match status" value="1"/>
</dbReference>
<name>A0A380A2B1_9GAMM</name>
<dbReference type="Proteomes" id="UP000255061">
    <property type="component" value="Unassembled WGS sequence"/>
</dbReference>
<dbReference type="AlphaFoldDB" id="A0A380A2B1"/>
<protein>
    <submittedName>
        <fullName evidence="1">Bacterial extracellular solute-binding proteins, family 3</fullName>
    </submittedName>
</protein>
<accession>A0A380A2B1</accession>
<dbReference type="EMBL" id="UGYV01000001">
    <property type="protein sequence ID" value="SUI73123.1"/>
    <property type="molecule type" value="Genomic_DNA"/>
</dbReference>
<dbReference type="Gene3D" id="3.40.190.10">
    <property type="entry name" value="Periplasmic binding protein-like II"/>
    <property type="match status" value="2"/>
</dbReference>
<dbReference type="RefSeq" id="WP_115405879.1">
    <property type="nucleotide sequence ID" value="NZ_UGYV01000001.1"/>
</dbReference>